<comment type="catalytic activity">
    <reaction evidence="1 6">
        <text>6-phospho-D-glucono-1,5-lactone + H2O = 6-phospho-D-gluconate + H(+)</text>
        <dbReference type="Rhea" id="RHEA:12556"/>
        <dbReference type="ChEBI" id="CHEBI:15377"/>
        <dbReference type="ChEBI" id="CHEBI:15378"/>
        <dbReference type="ChEBI" id="CHEBI:57955"/>
        <dbReference type="ChEBI" id="CHEBI:58759"/>
        <dbReference type="EC" id="3.1.1.31"/>
    </reaction>
</comment>
<dbReference type="PANTHER" id="PTHR11054:SF0">
    <property type="entry name" value="6-PHOSPHOGLUCONOLACTONASE"/>
    <property type="match status" value="1"/>
</dbReference>
<proteinExistence type="inferred from homology"/>
<evidence type="ECO:0000256" key="4">
    <source>
        <dbReference type="ARBA" id="ARBA00013198"/>
    </source>
</evidence>
<protein>
    <recommendedName>
        <fullName evidence="4 6">6-phosphogluconolactonase</fullName>
        <shortName evidence="6">6PGL</shortName>
        <ecNumber evidence="4 6">3.1.1.31</ecNumber>
    </recommendedName>
</protein>
<dbReference type="Pfam" id="PF01182">
    <property type="entry name" value="Glucosamine_iso"/>
    <property type="match status" value="1"/>
</dbReference>
<dbReference type="EMBL" id="DS022307">
    <property type="protein sequence ID" value="OAJ42119.1"/>
    <property type="molecule type" value="Genomic_DNA"/>
</dbReference>
<dbReference type="UniPathway" id="UPA00115">
    <property type="reaction ID" value="UER00409"/>
</dbReference>
<dbReference type="InterPro" id="IPR037171">
    <property type="entry name" value="NagB/RpiA_transferase-like"/>
</dbReference>
<evidence type="ECO:0000256" key="1">
    <source>
        <dbReference type="ARBA" id="ARBA00000832"/>
    </source>
</evidence>
<evidence type="ECO:0000313" key="8">
    <source>
        <dbReference type="EMBL" id="OAJ42119.1"/>
    </source>
</evidence>
<gene>
    <name evidence="8" type="ORF">BDEG_25620</name>
</gene>
<reference evidence="8 9" key="1">
    <citation type="submission" date="2006-10" db="EMBL/GenBank/DDBJ databases">
        <title>The Genome Sequence of Batrachochytrium dendrobatidis JEL423.</title>
        <authorList>
            <consortium name="The Broad Institute Genome Sequencing Platform"/>
            <person name="Birren B."/>
            <person name="Lander E."/>
            <person name="Galagan J."/>
            <person name="Cuomo C."/>
            <person name="Devon K."/>
            <person name="Jaffe D."/>
            <person name="Butler J."/>
            <person name="Alvarez P."/>
            <person name="Gnerre S."/>
            <person name="Grabherr M."/>
            <person name="Kleber M."/>
            <person name="Mauceli E."/>
            <person name="Brockman W."/>
            <person name="Young S."/>
            <person name="LaButti K."/>
            <person name="Sykes S."/>
            <person name="DeCaprio D."/>
            <person name="Crawford M."/>
            <person name="Koehrsen M."/>
            <person name="Engels R."/>
            <person name="Montgomery P."/>
            <person name="Pearson M."/>
            <person name="Howarth C."/>
            <person name="Larson L."/>
            <person name="White J."/>
            <person name="O'Leary S."/>
            <person name="Kodira C."/>
            <person name="Zeng Q."/>
            <person name="Yandava C."/>
            <person name="Alvarado L."/>
            <person name="Longcore J."/>
            <person name="James T."/>
        </authorList>
    </citation>
    <scope>NUCLEOTIDE SEQUENCE [LARGE SCALE GENOMIC DNA]</scope>
    <source>
        <strain evidence="8 9">JEL423</strain>
    </source>
</reference>
<dbReference type="FunFam" id="3.40.50.1360:FF:000005">
    <property type="entry name" value="6-phosphogluconolactonase"/>
    <property type="match status" value="1"/>
</dbReference>
<dbReference type="GO" id="GO:0005975">
    <property type="term" value="P:carbohydrate metabolic process"/>
    <property type="evidence" value="ECO:0007669"/>
    <property type="project" value="UniProtKB-UniRule"/>
</dbReference>
<dbReference type="InterPro" id="IPR039104">
    <property type="entry name" value="6PGL"/>
</dbReference>
<evidence type="ECO:0000256" key="3">
    <source>
        <dbReference type="ARBA" id="ARBA00010662"/>
    </source>
</evidence>
<dbReference type="Proteomes" id="UP000077115">
    <property type="component" value="Unassembled WGS sequence"/>
</dbReference>
<dbReference type="AlphaFoldDB" id="A0A177WPS6"/>
<dbReference type="EC" id="3.1.1.31" evidence="4 6"/>
<evidence type="ECO:0000256" key="2">
    <source>
        <dbReference type="ARBA" id="ARBA00004961"/>
    </source>
</evidence>
<comment type="function">
    <text evidence="6">Hydrolysis of 6-phosphogluconolactone to 6-phosphogluconate.</text>
</comment>
<dbReference type="eggNOG" id="KOG3147">
    <property type="taxonomic scope" value="Eukaryota"/>
</dbReference>
<dbReference type="InterPro" id="IPR006148">
    <property type="entry name" value="Glc/Gal-6P_isomerase"/>
</dbReference>
<feature type="domain" description="Glucosamine/galactosamine-6-phosphate isomerase" evidence="7">
    <location>
        <begin position="11"/>
        <end position="230"/>
    </location>
</feature>
<dbReference type="GO" id="GO:0006098">
    <property type="term" value="P:pentose-phosphate shunt"/>
    <property type="evidence" value="ECO:0007669"/>
    <property type="project" value="UniProtKB-UniPathway"/>
</dbReference>
<dbReference type="Gene3D" id="3.40.50.1360">
    <property type="match status" value="1"/>
</dbReference>
<evidence type="ECO:0000259" key="7">
    <source>
        <dbReference type="Pfam" id="PF01182"/>
    </source>
</evidence>
<reference evidence="8 9" key="2">
    <citation type="submission" date="2016-05" db="EMBL/GenBank/DDBJ databases">
        <title>Lineage-specific infection strategies underlie the spectrum of fungal disease in amphibians.</title>
        <authorList>
            <person name="Cuomo C.A."/>
            <person name="Farrer R.A."/>
            <person name="James T."/>
            <person name="Longcore J."/>
            <person name="Birren B."/>
        </authorList>
    </citation>
    <scope>NUCLEOTIDE SEQUENCE [LARGE SCALE GENOMIC DNA]</scope>
    <source>
        <strain evidence="8 9">JEL423</strain>
    </source>
</reference>
<accession>A0A177WPS6</accession>
<dbReference type="PANTHER" id="PTHR11054">
    <property type="entry name" value="6-PHOSPHOGLUCONOLACTONASE"/>
    <property type="match status" value="1"/>
</dbReference>
<dbReference type="NCBIfam" id="TIGR01198">
    <property type="entry name" value="pgl"/>
    <property type="match status" value="1"/>
</dbReference>
<dbReference type="OrthoDB" id="432544at2759"/>
<dbReference type="CDD" id="cd01400">
    <property type="entry name" value="6PGL"/>
    <property type="match status" value="1"/>
</dbReference>
<dbReference type="VEuPathDB" id="FungiDB:BDEG_25620"/>
<dbReference type="InterPro" id="IPR005900">
    <property type="entry name" value="6-phosphogluconolactonase_DevB"/>
</dbReference>
<evidence type="ECO:0000256" key="5">
    <source>
        <dbReference type="ARBA" id="ARBA00022801"/>
    </source>
</evidence>
<comment type="similarity">
    <text evidence="3 6">Belongs to the glucosamine/galactosamine-6-phosphate isomerase family. 6-phosphogluconolactonase subfamily.</text>
</comment>
<sequence>MISTSLYSFSSKDAVSVALNSLIERLSADAISKRGVFTIAVSGGSLPKILAAHLCHNKSIDFSKWHVLFADERCVPLSHPDSNYGACKAALLDLIPAHQVTTISESLLSDPEAAAADYQSKLISAVKDTAEGIPRLDALLLGMGPDGHTCSLFPGHMLLDEHTKLVAAIHDSPKPPSTRITLTYPVVNASHNAIFVATGEEKADIFHRMVDLAQDFPSRRVKPTSGNLYWFLDHAAASKLTTPTKSFQL</sequence>
<evidence type="ECO:0000256" key="6">
    <source>
        <dbReference type="RuleBase" id="RU365095"/>
    </source>
</evidence>
<dbReference type="GO" id="GO:0017057">
    <property type="term" value="F:6-phosphogluconolactonase activity"/>
    <property type="evidence" value="ECO:0007669"/>
    <property type="project" value="UniProtKB-UniRule"/>
</dbReference>
<evidence type="ECO:0000313" key="9">
    <source>
        <dbReference type="Proteomes" id="UP000077115"/>
    </source>
</evidence>
<organism evidence="8 9">
    <name type="scientific">Batrachochytrium dendrobatidis (strain JEL423)</name>
    <dbReference type="NCBI Taxonomy" id="403673"/>
    <lineage>
        <taxon>Eukaryota</taxon>
        <taxon>Fungi</taxon>
        <taxon>Fungi incertae sedis</taxon>
        <taxon>Chytridiomycota</taxon>
        <taxon>Chytridiomycota incertae sedis</taxon>
        <taxon>Chytridiomycetes</taxon>
        <taxon>Rhizophydiales</taxon>
        <taxon>Rhizophydiales incertae sedis</taxon>
        <taxon>Batrachochytrium</taxon>
    </lineage>
</organism>
<keyword evidence="5 6" id="KW-0378">Hydrolase</keyword>
<comment type="pathway">
    <text evidence="2 6">Carbohydrate degradation; pentose phosphate pathway; D-ribulose 5-phosphate from D-glucose 6-phosphate (oxidative stage): step 2/3.</text>
</comment>
<name>A0A177WPS6_BATDL</name>
<dbReference type="STRING" id="403673.A0A177WPS6"/>
<dbReference type="SUPFAM" id="SSF100950">
    <property type="entry name" value="NagB/RpiA/CoA transferase-like"/>
    <property type="match status" value="1"/>
</dbReference>